<evidence type="ECO:0000256" key="5">
    <source>
        <dbReference type="ARBA" id="ARBA00023001"/>
    </source>
</evidence>
<evidence type="ECO:0000256" key="10">
    <source>
        <dbReference type="PIRSR" id="PIRSR617736-2"/>
    </source>
</evidence>
<dbReference type="InterPro" id="IPR018120">
    <property type="entry name" value="Glyco_hydro_1_AS"/>
</dbReference>
<dbReference type="Pfam" id="PF00232">
    <property type="entry name" value="Glyco_hydro_1"/>
    <property type="match status" value="1"/>
</dbReference>
<gene>
    <name evidence="13" type="ORF">GJ700_13250</name>
</gene>
<keyword evidence="8" id="KW-0624">Polysaccharide degradation</keyword>
<evidence type="ECO:0000256" key="8">
    <source>
        <dbReference type="ARBA" id="ARBA00023326"/>
    </source>
</evidence>
<feature type="binding site" evidence="10">
    <location>
        <position position="295"/>
    </location>
    <ligand>
        <name>substrate</name>
    </ligand>
</feature>
<evidence type="ECO:0000256" key="11">
    <source>
        <dbReference type="PROSITE-ProRule" id="PRU10055"/>
    </source>
</evidence>
<name>A0A7X2LUA7_9BURK</name>
<dbReference type="PANTHER" id="PTHR10353:SF36">
    <property type="entry name" value="LP05116P"/>
    <property type="match status" value="1"/>
</dbReference>
<evidence type="ECO:0000256" key="1">
    <source>
        <dbReference type="ARBA" id="ARBA00000448"/>
    </source>
</evidence>
<dbReference type="GO" id="GO:0008422">
    <property type="term" value="F:beta-glucosidase activity"/>
    <property type="evidence" value="ECO:0007669"/>
    <property type="project" value="UniProtKB-EC"/>
</dbReference>
<feature type="binding site" evidence="10">
    <location>
        <position position="166"/>
    </location>
    <ligand>
        <name>substrate</name>
    </ligand>
</feature>
<evidence type="ECO:0000256" key="2">
    <source>
        <dbReference type="ARBA" id="ARBA00010838"/>
    </source>
</evidence>
<evidence type="ECO:0000256" key="9">
    <source>
        <dbReference type="PIRSR" id="PIRSR617736-1"/>
    </source>
</evidence>
<feature type="binding site" evidence="10">
    <location>
        <position position="21"/>
    </location>
    <ligand>
        <name>substrate</name>
    </ligand>
</feature>
<organism evidence="13 14">
    <name type="scientific">Pseudoduganella rivuli</name>
    <dbReference type="NCBI Taxonomy" id="2666085"/>
    <lineage>
        <taxon>Bacteria</taxon>
        <taxon>Pseudomonadati</taxon>
        <taxon>Pseudomonadota</taxon>
        <taxon>Betaproteobacteria</taxon>
        <taxon>Burkholderiales</taxon>
        <taxon>Oxalobacteraceae</taxon>
        <taxon>Telluria group</taxon>
        <taxon>Pseudoduganella</taxon>
    </lineage>
</organism>
<keyword evidence="7 12" id="KW-0326">Glycosidase</keyword>
<dbReference type="Gene3D" id="3.20.20.80">
    <property type="entry name" value="Glycosidases"/>
    <property type="match status" value="1"/>
</dbReference>
<dbReference type="InterPro" id="IPR033132">
    <property type="entry name" value="GH_1_N_CS"/>
</dbReference>
<dbReference type="PROSITE" id="PS00572">
    <property type="entry name" value="GLYCOSYL_HYDROL_F1_1"/>
    <property type="match status" value="1"/>
</dbReference>
<evidence type="ECO:0000256" key="6">
    <source>
        <dbReference type="ARBA" id="ARBA00023277"/>
    </source>
</evidence>
<reference evidence="13 14" key="1">
    <citation type="submission" date="2019-11" db="EMBL/GenBank/DDBJ databases">
        <title>Novel species isolated from a subtropical stream in China.</title>
        <authorList>
            <person name="Lu H."/>
        </authorList>
    </citation>
    <scope>NUCLEOTIDE SEQUENCE [LARGE SCALE GENOMIC DNA]</scope>
    <source>
        <strain evidence="13 14">FT92W</strain>
    </source>
</reference>
<dbReference type="InterPro" id="IPR017736">
    <property type="entry name" value="Glyco_hydro_1_beta-glucosidase"/>
</dbReference>
<dbReference type="RefSeq" id="WP_154374454.1">
    <property type="nucleotide sequence ID" value="NZ_WKJJ01000007.1"/>
</dbReference>
<dbReference type="EMBL" id="WKJJ01000007">
    <property type="protein sequence ID" value="MRV72674.1"/>
    <property type="molecule type" value="Genomic_DNA"/>
</dbReference>
<feature type="binding site" evidence="10">
    <location>
        <position position="393"/>
    </location>
    <ligand>
        <name>substrate</name>
    </ligand>
</feature>
<dbReference type="PROSITE" id="PS00653">
    <property type="entry name" value="GLYCOSYL_HYDROL_F1_2"/>
    <property type="match status" value="1"/>
</dbReference>
<evidence type="ECO:0000256" key="4">
    <source>
        <dbReference type="ARBA" id="ARBA00022801"/>
    </source>
</evidence>
<keyword evidence="6" id="KW-0119">Carbohydrate metabolism</keyword>
<feature type="binding site" evidence="10">
    <location>
        <begin position="400"/>
        <end position="401"/>
    </location>
    <ligand>
        <name>substrate</name>
    </ligand>
</feature>
<evidence type="ECO:0000313" key="14">
    <source>
        <dbReference type="Proteomes" id="UP000446768"/>
    </source>
</evidence>
<comment type="similarity">
    <text evidence="2 12">Belongs to the glycosyl hydrolase 1 family.</text>
</comment>
<dbReference type="GO" id="GO:0030245">
    <property type="term" value="P:cellulose catabolic process"/>
    <property type="evidence" value="ECO:0007669"/>
    <property type="project" value="UniProtKB-KW"/>
</dbReference>
<dbReference type="InterPro" id="IPR001360">
    <property type="entry name" value="Glyco_hydro_1"/>
</dbReference>
<proteinExistence type="inferred from homology"/>
<evidence type="ECO:0000313" key="13">
    <source>
        <dbReference type="EMBL" id="MRV72674.1"/>
    </source>
</evidence>
<dbReference type="NCBIfam" id="TIGR03356">
    <property type="entry name" value="BGL"/>
    <property type="match status" value="1"/>
</dbReference>
<keyword evidence="5" id="KW-0136">Cellulose degradation</keyword>
<comment type="caution">
    <text evidence="13">The sequence shown here is derived from an EMBL/GenBank/DDBJ whole genome shotgun (WGS) entry which is preliminary data.</text>
</comment>
<evidence type="ECO:0000256" key="3">
    <source>
        <dbReference type="ARBA" id="ARBA00012744"/>
    </source>
</evidence>
<accession>A0A7X2LUA7</accession>
<dbReference type="EC" id="3.2.1.21" evidence="3 12"/>
<protein>
    <recommendedName>
        <fullName evidence="3 12">Beta-glucosidase</fullName>
        <ecNumber evidence="3 12">3.2.1.21</ecNumber>
    </recommendedName>
</protein>
<keyword evidence="4 12" id="KW-0378">Hydrolase</keyword>
<dbReference type="InterPro" id="IPR017853">
    <property type="entry name" value="GH"/>
</dbReference>
<evidence type="ECO:0000256" key="12">
    <source>
        <dbReference type="RuleBase" id="RU361175"/>
    </source>
</evidence>
<dbReference type="PRINTS" id="PR00131">
    <property type="entry name" value="GLHYDRLASE1"/>
</dbReference>
<feature type="active site" description="Proton donor" evidence="9">
    <location>
        <position position="167"/>
    </location>
</feature>
<dbReference type="AlphaFoldDB" id="A0A7X2LUA7"/>
<dbReference type="PANTHER" id="PTHR10353">
    <property type="entry name" value="GLYCOSYL HYDROLASE"/>
    <property type="match status" value="1"/>
</dbReference>
<evidence type="ECO:0000256" key="7">
    <source>
        <dbReference type="ARBA" id="ARBA00023295"/>
    </source>
</evidence>
<dbReference type="Proteomes" id="UP000446768">
    <property type="component" value="Unassembled WGS sequence"/>
</dbReference>
<dbReference type="SUPFAM" id="SSF51445">
    <property type="entry name" value="(Trans)glycosidases"/>
    <property type="match status" value="1"/>
</dbReference>
<feature type="active site" description="Nucleophile" evidence="9 11">
    <location>
        <position position="347"/>
    </location>
</feature>
<sequence length="441" mass="48956">MDQNLQFPPGFTWGVATSAFQIEGAWAEDGKGPSIWDTFSHTPGRIIDGTNGDVACDHYHRYREDVDLIASLNVDAYRFSMAWARVQPDGKGAWNQKGFDFYDRLLDALHAKGVSPHLTLYHWDLPQALQDTGGWTARDTAYRFADYAAEVARRFGGRVATIATHNEPWCTANLGFGNAQFAPGVADAATAVQVSHHLLLSHGLAMSAMRAVNPAAGLGIVLNQWPAHPASDSAQDKVLAELEYAKSVQWYMDPLFKGRYPELALRAHGASGPKVQPGDFDIIAQKMDFLGVNYYTRAVTSADPSPPPPKGGRGFTDMGWEIYPEGLTELLLALNAEYDLPPVYITENGMANPDTLDGHAVHDHARISYVRDHLEALSAAMAQGVDVRGYFLWSLMDNFEWNSGYAKRFGIVHVDYATQQRTLKDSALWYREFITRMRGRK</sequence>
<dbReference type="FunFam" id="3.20.20.80:FF:000004">
    <property type="entry name" value="Beta-glucosidase 6-phospho-beta-glucosidase"/>
    <property type="match status" value="1"/>
</dbReference>
<feature type="binding site" evidence="10">
    <location>
        <position position="122"/>
    </location>
    <ligand>
        <name>substrate</name>
    </ligand>
</feature>
<keyword evidence="14" id="KW-1185">Reference proteome</keyword>
<comment type="catalytic activity">
    <reaction evidence="1 12">
        <text>Hydrolysis of terminal, non-reducing beta-D-glucosyl residues with release of beta-D-glucose.</text>
        <dbReference type="EC" id="3.2.1.21"/>
    </reaction>
</comment>